<proteinExistence type="predicted"/>
<dbReference type="Proteomes" id="UP001066276">
    <property type="component" value="Chromosome 3_1"/>
</dbReference>
<dbReference type="EMBL" id="JANPWB010000005">
    <property type="protein sequence ID" value="KAJ1187588.1"/>
    <property type="molecule type" value="Genomic_DNA"/>
</dbReference>
<keyword evidence="2" id="KW-1185">Reference proteome</keyword>
<accession>A0AAV7UFF6</accession>
<name>A0AAV7UFF6_PLEWA</name>
<gene>
    <name evidence="1" type="ORF">NDU88_004363</name>
</gene>
<comment type="caution">
    <text evidence="1">The sequence shown here is derived from an EMBL/GenBank/DDBJ whole genome shotgun (WGS) entry which is preliminary data.</text>
</comment>
<protein>
    <submittedName>
        <fullName evidence="1">Uncharacterized protein</fullName>
    </submittedName>
</protein>
<evidence type="ECO:0000313" key="2">
    <source>
        <dbReference type="Proteomes" id="UP001066276"/>
    </source>
</evidence>
<organism evidence="1 2">
    <name type="scientific">Pleurodeles waltl</name>
    <name type="common">Iberian ribbed newt</name>
    <dbReference type="NCBI Taxonomy" id="8319"/>
    <lineage>
        <taxon>Eukaryota</taxon>
        <taxon>Metazoa</taxon>
        <taxon>Chordata</taxon>
        <taxon>Craniata</taxon>
        <taxon>Vertebrata</taxon>
        <taxon>Euteleostomi</taxon>
        <taxon>Amphibia</taxon>
        <taxon>Batrachia</taxon>
        <taxon>Caudata</taxon>
        <taxon>Salamandroidea</taxon>
        <taxon>Salamandridae</taxon>
        <taxon>Pleurodelinae</taxon>
        <taxon>Pleurodeles</taxon>
    </lineage>
</organism>
<evidence type="ECO:0000313" key="1">
    <source>
        <dbReference type="EMBL" id="KAJ1187588.1"/>
    </source>
</evidence>
<dbReference type="AlphaFoldDB" id="A0AAV7UFF6"/>
<sequence length="74" mass="8420">MGSYQVQICAQSARVGKNWRYYATRLLSGPEWVLMMSVGIDRSPVRNQKTSQSALVSHSADKRPIYYRKGAKLK</sequence>
<reference evidence="1" key="1">
    <citation type="journal article" date="2022" name="bioRxiv">
        <title>Sequencing and chromosome-scale assembly of the giantPleurodeles waltlgenome.</title>
        <authorList>
            <person name="Brown T."/>
            <person name="Elewa A."/>
            <person name="Iarovenko S."/>
            <person name="Subramanian E."/>
            <person name="Araus A.J."/>
            <person name="Petzold A."/>
            <person name="Susuki M."/>
            <person name="Suzuki K.-i.T."/>
            <person name="Hayashi T."/>
            <person name="Toyoda A."/>
            <person name="Oliveira C."/>
            <person name="Osipova E."/>
            <person name="Leigh N.D."/>
            <person name="Simon A."/>
            <person name="Yun M.H."/>
        </authorList>
    </citation>
    <scope>NUCLEOTIDE SEQUENCE</scope>
    <source>
        <strain evidence="1">20211129_DDA</strain>
        <tissue evidence="1">Liver</tissue>
    </source>
</reference>